<dbReference type="EMBL" id="FJOG01000016">
    <property type="protein sequence ID" value="CZR60677.1"/>
    <property type="molecule type" value="Genomic_DNA"/>
</dbReference>
<dbReference type="AlphaFoldDB" id="A0A1L7X6N4"/>
<feature type="region of interest" description="Disordered" evidence="1">
    <location>
        <begin position="1"/>
        <end position="73"/>
    </location>
</feature>
<proteinExistence type="predicted"/>
<reference evidence="2 3" key="1">
    <citation type="submission" date="2016-03" db="EMBL/GenBank/DDBJ databases">
        <authorList>
            <person name="Ploux O."/>
        </authorList>
    </citation>
    <scope>NUCLEOTIDE SEQUENCE [LARGE SCALE GENOMIC DNA]</scope>
    <source>
        <strain evidence="2 3">UAMH 11012</strain>
    </source>
</reference>
<organism evidence="2 3">
    <name type="scientific">Phialocephala subalpina</name>
    <dbReference type="NCBI Taxonomy" id="576137"/>
    <lineage>
        <taxon>Eukaryota</taxon>
        <taxon>Fungi</taxon>
        <taxon>Dikarya</taxon>
        <taxon>Ascomycota</taxon>
        <taxon>Pezizomycotina</taxon>
        <taxon>Leotiomycetes</taxon>
        <taxon>Helotiales</taxon>
        <taxon>Mollisiaceae</taxon>
        <taxon>Phialocephala</taxon>
        <taxon>Phialocephala fortinii species complex</taxon>
    </lineage>
</organism>
<feature type="compositionally biased region" description="Low complexity" evidence="1">
    <location>
        <begin position="1"/>
        <end position="14"/>
    </location>
</feature>
<protein>
    <submittedName>
        <fullName evidence="2">Uncharacterized protein</fullName>
    </submittedName>
</protein>
<feature type="compositionally biased region" description="Polar residues" evidence="1">
    <location>
        <begin position="62"/>
        <end position="73"/>
    </location>
</feature>
<accession>A0A1L7X6N4</accession>
<evidence type="ECO:0000313" key="3">
    <source>
        <dbReference type="Proteomes" id="UP000184330"/>
    </source>
</evidence>
<evidence type="ECO:0000256" key="1">
    <source>
        <dbReference type="SAM" id="MobiDB-lite"/>
    </source>
</evidence>
<evidence type="ECO:0000313" key="2">
    <source>
        <dbReference type="EMBL" id="CZR60677.1"/>
    </source>
</evidence>
<dbReference type="Proteomes" id="UP000184330">
    <property type="component" value="Unassembled WGS sequence"/>
</dbReference>
<sequence>MVSSSLSFHFSSHLRSANLPIKTSPTSRATEDKNPDSASPSSVSASVASQQQSESRKPAIDQKSSNKLLNSAR</sequence>
<feature type="compositionally biased region" description="Low complexity" evidence="1">
    <location>
        <begin position="37"/>
        <end position="53"/>
    </location>
</feature>
<name>A0A1L7X6N4_9HELO</name>
<keyword evidence="3" id="KW-1185">Reference proteome</keyword>
<gene>
    <name evidence="2" type="ORF">PAC_10573</name>
</gene>